<dbReference type="Proteomes" id="UP000026915">
    <property type="component" value="Chromosome 2"/>
</dbReference>
<protein>
    <submittedName>
        <fullName evidence="1">Uncharacterized protein</fullName>
    </submittedName>
</protein>
<gene>
    <name evidence="1" type="ORF">TCM_009022</name>
</gene>
<dbReference type="InParanoid" id="A0A061E4P3"/>
<accession>A0A061E4P3</accession>
<sequence>MREVKSDLSFASLMNLVEDVVGVNSLIYEIELHALISILGELLHLIIKDEEDVALILLEQRNVPIVYVTIKECHTNVMPHEEAIQYVETKHVRSVDVEDDQCDYPTYNNPIVSDNGICLPKILPNESYQERGNARANGVALRPKDIIGEMRVQRGLECLCGKAWQAKEYVERFKGVLFVTVCKDANECIYPVAFGISHVEDEDSWMQSFSNLSHAIEQMIQ</sequence>
<keyword evidence="2" id="KW-1185">Reference proteome</keyword>
<organism evidence="1 2">
    <name type="scientific">Theobroma cacao</name>
    <name type="common">Cacao</name>
    <name type="synonym">Cocoa</name>
    <dbReference type="NCBI Taxonomy" id="3641"/>
    <lineage>
        <taxon>Eukaryota</taxon>
        <taxon>Viridiplantae</taxon>
        <taxon>Streptophyta</taxon>
        <taxon>Embryophyta</taxon>
        <taxon>Tracheophyta</taxon>
        <taxon>Spermatophyta</taxon>
        <taxon>Magnoliopsida</taxon>
        <taxon>eudicotyledons</taxon>
        <taxon>Gunneridae</taxon>
        <taxon>Pentapetalae</taxon>
        <taxon>rosids</taxon>
        <taxon>malvids</taxon>
        <taxon>Malvales</taxon>
        <taxon>Malvaceae</taxon>
        <taxon>Byttnerioideae</taxon>
        <taxon>Theobroma</taxon>
    </lineage>
</organism>
<dbReference type="Gramene" id="EOX99950">
    <property type="protein sequence ID" value="EOX99950"/>
    <property type="gene ID" value="TCM_009022"/>
</dbReference>
<dbReference type="EMBL" id="CM001880">
    <property type="protein sequence ID" value="EOX99950.1"/>
    <property type="molecule type" value="Genomic_DNA"/>
</dbReference>
<reference evidence="1 2" key="1">
    <citation type="journal article" date="2013" name="Genome Biol.">
        <title>The genome sequence of the most widely cultivated cacao type and its use to identify candidate genes regulating pod color.</title>
        <authorList>
            <person name="Motamayor J.C."/>
            <person name="Mockaitis K."/>
            <person name="Schmutz J."/>
            <person name="Haiminen N."/>
            <person name="Iii D.L."/>
            <person name="Cornejo O."/>
            <person name="Findley S.D."/>
            <person name="Zheng P."/>
            <person name="Utro F."/>
            <person name="Royaert S."/>
            <person name="Saski C."/>
            <person name="Jenkins J."/>
            <person name="Podicheti R."/>
            <person name="Zhao M."/>
            <person name="Scheffler B.E."/>
            <person name="Stack J.C."/>
            <person name="Feltus F.A."/>
            <person name="Mustiga G.M."/>
            <person name="Amores F."/>
            <person name="Phillips W."/>
            <person name="Marelli J.P."/>
            <person name="May G.D."/>
            <person name="Shapiro H."/>
            <person name="Ma J."/>
            <person name="Bustamante C.D."/>
            <person name="Schnell R.J."/>
            <person name="Main D."/>
            <person name="Gilbert D."/>
            <person name="Parida L."/>
            <person name="Kuhn D.N."/>
        </authorList>
    </citation>
    <scope>NUCLEOTIDE SEQUENCE [LARGE SCALE GENOMIC DNA]</scope>
    <source>
        <strain evidence="2">cv. Matina 1-6</strain>
    </source>
</reference>
<proteinExistence type="predicted"/>
<dbReference type="AlphaFoldDB" id="A0A061E4P3"/>
<evidence type="ECO:0000313" key="1">
    <source>
        <dbReference type="EMBL" id="EOX99950.1"/>
    </source>
</evidence>
<name>A0A061E4P3_THECC</name>
<evidence type="ECO:0000313" key="2">
    <source>
        <dbReference type="Proteomes" id="UP000026915"/>
    </source>
</evidence>
<dbReference type="HOGENOM" id="CLU_1252569_0_0_1"/>